<reference evidence="1" key="1">
    <citation type="submission" date="2020-07" db="EMBL/GenBank/DDBJ databases">
        <title>Multicomponent nature underlies the extraordinary mechanical properties of spider dragline silk.</title>
        <authorList>
            <person name="Kono N."/>
            <person name="Nakamura H."/>
            <person name="Mori M."/>
            <person name="Yoshida Y."/>
            <person name="Ohtoshi R."/>
            <person name="Malay A.D."/>
            <person name="Moran D.A.P."/>
            <person name="Tomita M."/>
            <person name="Numata K."/>
            <person name="Arakawa K."/>
        </authorList>
    </citation>
    <scope>NUCLEOTIDE SEQUENCE</scope>
</reference>
<accession>A0A8X6HFP1</accession>
<dbReference type="AlphaFoldDB" id="A0A8X6HFP1"/>
<evidence type="ECO:0008006" key="3">
    <source>
        <dbReference type="Google" id="ProtNLM"/>
    </source>
</evidence>
<comment type="caution">
    <text evidence="1">The sequence shown here is derived from an EMBL/GenBank/DDBJ whole genome shotgun (WGS) entry which is preliminary data.</text>
</comment>
<proteinExistence type="predicted"/>
<protein>
    <recommendedName>
        <fullName evidence="3">Ankyrin repeat protein</fullName>
    </recommendedName>
</protein>
<sequence length="135" mass="14901">MKPRSFLLQDEAGQTVLHFAAARVHPDGSFYALLSHADSLLAERDALYRTCRDGAVDSGQEENAATVDRFVFDAFLQGRSTFIRMLLHEGYDHLIHVADGSGRELTAALQQQKNTPALALVREVADFVVSSSSFF</sequence>
<evidence type="ECO:0000313" key="2">
    <source>
        <dbReference type="Proteomes" id="UP000887116"/>
    </source>
</evidence>
<dbReference type="OrthoDB" id="432281at2759"/>
<organism evidence="1 2">
    <name type="scientific">Trichonephila clavata</name>
    <name type="common">Joro spider</name>
    <name type="synonym">Nephila clavata</name>
    <dbReference type="NCBI Taxonomy" id="2740835"/>
    <lineage>
        <taxon>Eukaryota</taxon>
        <taxon>Metazoa</taxon>
        <taxon>Ecdysozoa</taxon>
        <taxon>Arthropoda</taxon>
        <taxon>Chelicerata</taxon>
        <taxon>Arachnida</taxon>
        <taxon>Araneae</taxon>
        <taxon>Araneomorphae</taxon>
        <taxon>Entelegynae</taxon>
        <taxon>Araneoidea</taxon>
        <taxon>Nephilidae</taxon>
        <taxon>Trichonephila</taxon>
    </lineage>
</organism>
<gene>
    <name evidence="1" type="primary">AVEN_52010_1</name>
    <name evidence="1" type="ORF">TNCT_102001</name>
</gene>
<keyword evidence="2" id="KW-1185">Reference proteome</keyword>
<dbReference type="Proteomes" id="UP000887116">
    <property type="component" value="Unassembled WGS sequence"/>
</dbReference>
<dbReference type="EMBL" id="BMAO01028207">
    <property type="protein sequence ID" value="GFR22754.1"/>
    <property type="molecule type" value="Genomic_DNA"/>
</dbReference>
<evidence type="ECO:0000313" key="1">
    <source>
        <dbReference type="EMBL" id="GFR22754.1"/>
    </source>
</evidence>
<name>A0A8X6HFP1_TRICU</name>